<dbReference type="SUPFAM" id="SSF54373">
    <property type="entry name" value="FAD-linked reductases, C-terminal domain"/>
    <property type="match status" value="1"/>
</dbReference>
<keyword evidence="4" id="KW-1185">Reference proteome</keyword>
<dbReference type="InterPro" id="IPR036188">
    <property type="entry name" value="FAD/NAD-bd_sf"/>
</dbReference>
<evidence type="ECO:0000259" key="1">
    <source>
        <dbReference type="Pfam" id="PF01266"/>
    </source>
</evidence>
<dbReference type="Gene3D" id="3.50.50.60">
    <property type="entry name" value="FAD/NAD(P)-binding domain"/>
    <property type="match status" value="1"/>
</dbReference>
<dbReference type="AlphaFoldDB" id="A0A136Q1Z6"/>
<dbReference type="Proteomes" id="UP000070366">
    <property type="component" value="Unassembled WGS sequence"/>
</dbReference>
<evidence type="ECO:0000313" key="3">
    <source>
        <dbReference type="EMBL" id="KXK64702.1"/>
    </source>
</evidence>
<dbReference type="PANTHER" id="PTHR42720">
    <property type="entry name" value="GLYCEROL-3-PHOSPHATE DEHYDROGENASE"/>
    <property type="match status" value="1"/>
</dbReference>
<dbReference type="PANTHER" id="PTHR42720:SF1">
    <property type="entry name" value="GLYCEROL 3-PHOSPHATE OXIDASE"/>
    <property type="match status" value="1"/>
</dbReference>
<proteinExistence type="predicted"/>
<accession>A0A136Q1Z6</accession>
<name>A0A136Q1Z6_9FIRM</name>
<dbReference type="Pfam" id="PF01266">
    <property type="entry name" value="DAO"/>
    <property type="match status" value="1"/>
</dbReference>
<feature type="domain" description="BFD-like [2Fe-2S]-binding" evidence="2">
    <location>
        <begin position="397"/>
        <end position="450"/>
    </location>
</feature>
<dbReference type="Gene3D" id="1.10.10.1100">
    <property type="entry name" value="BFD-like [2Fe-2S]-binding domain"/>
    <property type="match status" value="1"/>
</dbReference>
<comment type="caution">
    <text evidence="3">The sequence shown here is derived from an EMBL/GenBank/DDBJ whole genome shotgun (WGS) entry which is preliminary data.</text>
</comment>
<dbReference type="Gene3D" id="3.30.9.10">
    <property type="entry name" value="D-Amino Acid Oxidase, subunit A, domain 2"/>
    <property type="match status" value="1"/>
</dbReference>
<dbReference type="PATRIC" id="fig|626937.4.peg.2741"/>
<dbReference type="EMBL" id="LSZW01000064">
    <property type="protein sequence ID" value="KXK64702.1"/>
    <property type="molecule type" value="Genomic_DNA"/>
</dbReference>
<dbReference type="OrthoDB" id="9801699at2"/>
<dbReference type="KEGG" id="cmiu:B1H56_08125"/>
<gene>
    <name evidence="3" type="ORF">HMPREF3293_02782</name>
</gene>
<evidence type="ECO:0000259" key="2">
    <source>
        <dbReference type="Pfam" id="PF04324"/>
    </source>
</evidence>
<dbReference type="InterPro" id="IPR006076">
    <property type="entry name" value="FAD-dep_OxRdtase"/>
</dbReference>
<protein>
    <submittedName>
        <fullName evidence="3">FAD dependent oxidoreductase</fullName>
    </submittedName>
</protein>
<dbReference type="InterPro" id="IPR007419">
    <property type="entry name" value="BFD-like_2Fe2S-bd_dom"/>
</dbReference>
<dbReference type="RefSeq" id="WP_066521678.1">
    <property type="nucleotide sequence ID" value="NZ_CABMOF010000006.1"/>
</dbReference>
<sequence length="477" mass="52049">MQYYDVIIIGGGITGCAAAYEFSKYDFKTALLEKENDVACGSTKANSAIIHAGYDPEPGTLMAKYNVRGNALAHRLAKKLDIPFRETGSLVLAFSDEEVREVRKLYENGVANGVPVEIISGKEVLRREPNISDRVRCALWAPTGAVISPWEFAAALIETAVTNGVDCYLSSGVKRLSRQDGMFEITAGNHEKYRANYIVNAAGLYADKVYEMAGGSGLRITPVRGEYFLFDKTMGGIVSTVVFQCPTKLGKGVVVAPTVHGNLYAGPDSKTAEARDDTATHMDELEYVRQMAVKSVPTIDFSQNIRNFAGLRAVAGDDFVVGESEIPNFINAAGIKSPGLSSAPAIAEDLVRILEGCGLALHRKPEFQGERRVLRMNEMSFEEQDALIRKNPAYGRVVCRCQTITEGEIVDILKRPVAPRSIDGIKRRCAAGMGRCQGGFCEPRIHDIMARTLGIPMRDILQDTEGSYIVTGETKED</sequence>
<dbReference type="Pfam" id="PF04324">
    <property type="entry name" value="Fer2_BFD"/>
    <property type="match status" value="1"/>
</dbReference>
<dbReference type="InterPro" id="IPR052745">
    <property type="entry name" value="G3P_Oxidase/Oxidoreductase"/>
</dbReference>
<feature type="domain" description="FAD dependent oxidoreductase" evidence="1">
    <location>
        <begin position="5"/>
        <end position="351"/>
    </location>
</feature>
<evidence type="ECO:0000313" key="4">
    <source>
        <dbReference type="Proteomes" id="UP000070366"/>
    </source>
</evidence>
<dbReference type="STRING" id="626937.HMPREF3293_02782"/>
<reference evidence="3 4" key="1">
    <citation type="submission" date="2016-02" db="EMBL/GenBank/DDBJ databases">
        <authorList>
            <person name="Wen L."/>
            <person name="He K."/>
            <person name="Yang H."/>
        </authorList>
    </citation>
    <scope>NUCLEOTIDE SEQUENCE [LARGE SCALE GENOMIC DNA]</scope>
    <source>
        <strain evidence="3 4">DSM 22607</strain>
    </source>
</reference>
<dbReference type="CDD" id="cd19946">
    <property type="entry name" value="GlpA-like_Fer2_BFD-like"/>
    <property type="match status" value="1"/>
</dbReference>
<dbReference type="SUPFAM" id="SSF51905">
    <property type="entry name" value="FAD/NAD(P)-binding domain"/>
    <property type="match status" value="1"/>
</dbReference>
<organism evidence="3 4">
    <name type="scientific">Christensenella minuta</name>
    <dbReference type="NCBI Taxonomy" id="626937"/>
    <lineage>
        <taxon>Bacteria</taxon>
        <taxon>Bacillati</taxon>
        <taxon>Bacillota</taxon>
        <taxon>Clostridia</taxon>
        <taxon>Christensenellales</taxon>
        <taxon>Christensenellaceae</taxon>
        <taxon>Christensenella</taxon>
    </lineage>
</organism>
<dbReference type="InterPro" id="IPR041854">
    <property type="entry name" value="BFD-like_2Fe2S-bd_dom_sf"/>
</dbReference>